<dbReference type="GO" id="GO:0061630">
    <property type="term" value="F:ubiquitin protein ligase activity"/>
    <property type="evidence" value="ECO:0007669"/>
    <property type="project" value="TreeGrafter"/>
</dbReference>
<organism evidence="1 2">
    <name type="scientific">Mytilus coruscus</name>
    <name type="common">Sea mussel</name>
    <dbReference type="NCBI Taxonomy" id="42192"/>
    <lineage>
        <taxon>Eukaryota</taxon>
        <taxon>Metazoa</taxon>
        <taxon>Spiralia</taxon>
        <taxon>Lophotrochozoa</taxon>
        <taxon>Mollusca</taxon>
        <taxon>Bivalvia</taxon>
        <taxon>Autobranchia</taxon>
        <taxon>Pteriomorphia</taxon>
        <taxon>Mytilida</taxon>
        <taxon>Mytiloidea</taxon>
        <taxon>Mytilidae</taxon>
        <taxon>Mytilinae</taxon>
        <taxon>Mytilus</taxon>
    </lineage>
</organism>
<dbReference type="AlphaFoldDB" id="A0A6J8A3M6"/>
<dbReference type="PANTHER" id="PTHR25462">
    <property type="entry name" value="BONUS, ISOFORM C-RELATED"/>
    <property type="match status" value="1"/>
</dbReference>
<dbReference type="InterPro" id="IPR047153">
    <property type="entry name" value="TRIM45/56/19-like"/>
</dbReference>
<dbReference type="GO" id="GO:0005654">
    <property type="term" value="C:nucleoplasm"/>
    <property type="evidence" value="ECO:0007669"/>
    <property type="project" value="TreeGrafter"/>
</dbReference>
<dbReference type="CDD" id="cd19757">
    <property type="entry name" value="Bbox1"/>
    <property type="match status" value="1"/>
</dbReference>
<dbReference type="OrthoDB" id="6094186at2759"/>
<evidence type="ECO:0000313" key="1">
    <source>
        <dbReference type="EMBL" id="CAC5361825.1"/>
    </source>
</evidence>
<dbReference type="EMBL" id="CACVKT020000698">
    <property type="protein sequence ID" value="CAC5361825.1"/>
    <property type="molecule type" value="Genomic_DNA"/>
</dbReference>
<name>A0A6J8A3M6_MYTCO</name>
<evidence type="ECO:0008006" key="3">
    <source>
        <dbReference type="Google" id="ProtNLM"/>
    </source>
</evidence>
<proteinExistence type="predicted"/>
<gene>
    <name evidence="1" type="ORF">MCOR_3797</name>
</gene>
<reference evidence="1 2" key="1">
    <citation type="submission" date="2020-06" db="EMBL/GenBank/DDBJ databases">
        <authorList>
            <person name="Li R."/>
            <person name="Bekaert M."/>
        </authorList>
    </citation>
    <scope>NUCLEOTIDE SEQUENCE [LARGE SCALE GENOMIC DNA]</scope>
    <source>
        <strain evidence="2">wild</strain>
    </source>
</reference>
<protein>
    <recommendedName>
        <fullName evidence="3">B box-type domain-containing protein</fullName>
    </recommendedName>
</protein>
<keyword evidence="2" id="KW-1185">Reference proteome</keyword>
<accession>A0A6J8A3M6</accession>
<dbReference type="Proteomes" id="UP000507470">
    <property type="component" value="Unassembled WGS sequence"/>
</dbReference>
<dbReference type="Gene3D" id="3.30.160.60">
    <property type="entry name" value="Classic Zinc Finger"/>
    <property type="match status" value="1"/>
</dbReference>
<dbReference type="PANTHER" id="PTHR25462:SF305">
    <property type="entry name" value="RING-TYPE DOMAIN-CONTAINING PROTEIN"/>
    <property type="match status" value="1"/>
</dbReference>
<evidence type="ECO:0000313" key="2">
    <source>
        <dbReference type="Proteomes" id="UP000507470"/>
    </source>
</evidence>
<sequence>MWTEEGIHFGNLVKPVAIQKTCDKGKVLLNVRKAVKQKVVNVQSDIIYHTYNTTRLEFNIINKLQFGQEMAKSLDMFCGTCDRRSRSTKAIKYCTDCEDGFCSECLDFHGSMKVSTSHHVIDINAVDGIGFNISKFCKVHPDMVLEYFCSDHDTL</sequence>